<keyword evidence="4" id="KW-1185">Reference proteome</keyword>
<comment type="caution">
    <text evidence="3">The sequence shown here is derived from an EMBL/GenBank/DDBJ whole genome shotgun (WGS) entry which is preliminary data.</text>
</comment>
<dbReference type="Gene3D" id="1.25.40.10">
    <property type="entry name" value="Tetratricopeptide repeat domain"/>
    <property type="match status" value="1"/>
</dbReference>
<dbReference type="InterPro" id="IPR045153">
    <property type="entry name" value="Est1/Ebs1-like"/>
</dbReference>
<evidence type="ECO:0000313" key="4">
    <source>
        <dbReference type="Proteomes" id="UP001210925"/>
    </source>
</evidence>
<reference evidence="3" key="1">
    <citation type="submission" date="2020-05" db="EMBL/GenBank/DDBJ databases">
        <title>Phylogenomic resolution of chytrid fungi.</title>
        <authorList>
            <person name="Stajich J.E."/>
            <person name="Amses K."/>
            <person name="Simmons R."/>
            <person name="Seto K."/>
            <person name="Myers J."/>
            <person name="Bonds A."/>
            <person name="Quandt C.A."/>
            <person name="Barry K."/>
            <person name="Liu P."/>
            <person name="Grigoriev I."/>
            <person name="Longcore J.E."/>
            <person name="James T.Y."/>
        </authorList>
    </citation>
    <scope>NUCLEOTIDE SEQUENCE</scope>
    <source>
        <strain evidence="3">PLAUS21</strain>
    </source>
</reference>
<dbReference type="InterPro" id="IPR018834">
    <property type="entry name" value="DNA/RNA-bd_Est1-type"/>
</dbReference>
<dbReference type="GO" id="GO:0000184">
    <property type="term" value="P:nuclear-transcribed mRNA catabolic process, nonsense-mediated decay"/>
    <property type="evidence" value="ECO:0007669"/>
    <property type="project" value="TreeGrafter"/>
</dbReference>
<proteinExistence type="predicted"/>
<sequence length="654" mass="75397">MERDLHSKSKETQSLIQEKKLNRNRILELCEDIIRLDAGYAIHKRVDDTLWNACFYSRFEELKSDFKKSKSEITLLQLQGELDRANSFFKMLILDLTFDKDVKNVSNDPGLMIAYKSLIYLGDVARYRTAYITPIKNWTESWNWYEKAYELYPTGGKPHAQLALLSVYKMNDIDVLYYNCLSIGNSETSPVQRNNLDHFLLKYTSNPSVPVSNDNFAYFIDSSITFFGFLFKFNTVGTEFLLEYLTNLEGNLKQIQFQDLTKVLKLVTSFVIFVHDCEMLFESSNQSIEKQLLRHYQVLAFSLLLSITKECAIYVNSQLENGDTIEDLADTVIEHLLPISVLVTWLSNYVRIINSFISYGAMLRPKEFENKLHEWANSIVPIVNKVSSFADMDGGNEIISADALLISLSAFKDYYNSNSKILSSNTDSAITIFSRMSGFIKRLSEDEKFNFIIFNSQEGQYIVRDNSTKRKELQKMMKALATEKLKDEVKTLEIQQGNFSNLDLPVYVLDLNCFLNILNTVKSWLMSKSCIIIVPYDVLQSLDTLKNGEERINICARDAIRYLDQRLRYPSINLIGQNPEEQTPMNDIGNGTVFIPRAYLSILQCSHYFKSKSDERISGEFAMVTDNPELTIIAEDLHIPVIQMESWKPKSRRT</sequence>
<protein>
    <submittedName>
        <fullName evidence="3">Smg-6, nonsense mediated mRNA decay factor</fullName>
    </submittedName>
</protein>
<organism evidence="3 4">
    <name type="scientific">Boothiomyces macroporosus</name>
    <dbReference type="NCBI Taxonomy" id="261099"/>
    <lineage>
        <taxon>Eukaryota</taxon>
        <taxon>Fungi</taxon>
        <taxon>Fungi incertae sedis</taxon>
        <taxon>Chytridiomycota</taxon>
        <taxon>Chytridiomycota incertae sedis</taxon>
        <taxon>Chytridiomycetes</taxon>
        <taxon>Rhizophydiales</taxon>
        <taxon>Terramycetaceae</taxon>
        <taxon>Boothiomyces</taxon>
    </lineage>
</organism>
<dbReference type="SUPFAM" id="SSF48452">
    <property type="entry name" value="TPR-like"/>
    <property type="match status" value="1"/>
</dbReference>
<dbReference type="GO" id="GO:0070034">
    <property type="term" value="F:telomerase RNA binding"/>
    <property type="evidence" value="ECO:0007669"/>
    <property type="project" value="TreeGrafter"/>
</dbReference>
<name>A0AAD5UBY5_9FUNG</name>
<feature type="domain" description="PIN" evidence="2">
    <location>
        <begin position="507"/>
        <end position="644"/>
    </location>
</feature>
<dbReference type="InterPro" id="IPR011990">
    <property type="entry name" value="TPR-like_helical_dom_sf"/>
</dbReference>
<dbReference type="InterPro" id="IPR002716">
    <property type="entry name" value="PIN_dom"/>
</dbReference>
<dbReference type="PANTHER" id="PTHR15696">
    <property type="entry name" value="SMG-7 SUPPRESSOR WITH MORPHOLOGICAL EFFECT ON GENITALIA PROTEIN 7"/>
    <property type="match status" value="1"/>
</dbReference>
<dbReference type="PANTHER" id="PTHR15696:SF0">
    <property type="entry name" value="TELOMERASE-BINDING PROTEIN EST1A"/>
    <property type="match status" value="1"/>
</dbReference>
<gene>
    <name evidence="3" type="primary">SMG6</name>
    <name evidence="3" type="ORF">HK103_000871</name>
</gene>
<dbReference type="Gene3D" id="3.40.50.1010">
    <property type="entry name" value="5'-nuclease"/>
    <property type="match status" value="1"/>
</dbReference>
<dbReference type="GO" id="GO:0005697">
    <property type="term" value="C:telomerase holoenzyme complex"/>
    <property type="evidence" value="ECO:0007669"/>
    <property type="project" value="TreeGrafter"/>
</dbReference>
<dbReference type="Pfam" id="PF13638">
    <property type="entry name" value="PIN_4"/>
    <property type="match status" value="1"/>
</dbReference>
<dbReference type="GO" id="GO:0042162">
    <property type="term" value="F:telomeric DNA binding"/>
    <property type="evidence" value="ECO:0007669"/>
    <property type="project" value="TreeGrafter"/>
</dbReference>
<dbReference type="EMBL" id="JADGKB010000119">
    <property type="protein sequence ID" value="KAJ3253121.1"/>
    <property type="molecule type" value="Genomic_DNA"/>
</dbReference>
<dbReference type="Proteomes" id="UP001210925">
    <property type="component" value="Unassembled WGS sequence"/>
</dbReference>
<dbReference type="Pfam" id="PF10373">
    <property type="entry name" value="EST1_DNA_bind"/>
    <property type="match status" value="1"/>
</dbReference>
<dbReference type="AlphaFoldDB" id="A0AAD5UBY5"/>
<accession>A0AAD5UBY5</accession>
<feature type="domain" description="DNA/RNA-binding" evidence="1">
    <location>
        <begin position="143"/>
        <end position="353"/>
    </location>
</feature>
<evidence type="ECO:0000313" key="3">
    <source>
        <dbReference type="EMBL" id="KAJ3253121.1"/>
    </source>
</evidence>
<evidence type="ECO:0000259" key="2">
    <source>
        <dbReference type="Pfam" id="PF13638"/>
    </source>
</evidence>
<evidence type="ECO:0000259" key="1">
    <source>
        <dbReference type="Pfam" id="PF10373"/>
    </source>
</evidence>